<proteinExistence type="predicted"/>
<accession>A0A4C1XKT1</accession>
<reference evidence="1 2" key="1">
    <citation type="journal article" date="2019" name="Commun. Biol.">
        <title>The bagworm genome reveals a unique fibroin gene that provides high tensile strength.</title>
        <authorList>
            <person name="Kono N."/>
            <person name="Nakamura H."/>
            <person name="Ohtoshi R."/>
            <person name="Tomita M."/>
            <person name="Numata K."/>
            <person name="Arakawa K."/>
        </authorList>
    </citation>
    <scope>NUCLEOTIDE SEQUENCE [LARGE SCALE GENOMIC DNA]</scope>
</reference>
<sequence length="110" mass="12605">MHRVAGIFARAHIRVVAFFTATPSAPLRRAPPAPARGRLPVSVFFSACRVSPRPSRRCWCLHHVWRVAALTPGCRTRLTGARRRRRAASTGPRRVLRETDNYYPYYYQTV</sequence>
<organism evidence="1 2">
    <name type="scientific">Eumeta variegata</name>
    <name type="common">Bagworm moth</name>
    <name type="synonym">Eumeta japonica</name>
    <dbReference type="NCBI Taxonomy" id="151549"/>
    <lineage>
        <taxon>Eukaryota</taxon>
        <taxon>Metazoa</taxon>
        <taxon>Ecdysozoa</taxon>
        <taxon>Arthropoda</taxon>
        <taxon>Hexapoda</taxon>
        <taxon>Insecta</taxon>
        <taxon>Pterygota</taxon>
        <taxon>Neoptera</taxon>
        <taxon>Endopterygota</taxon>
        <taxon>Lepidoptera</taxon>
        <taxon>Glossata</taxon>
        <taxon>Ditrysia</taxon>
        <taxon>Tineoidea</taxon>
        <taxon>Psychidae</taxon>
        <taxon>Oiketicinae</taxon>
        <taxon>Eumeta</taxon>
    </lineage>
</organism>
<dbReference type="EMBL" id="BGZK01000852">
    <property type="protein sequence ID" value="GBP62887.1"/>
    <property type="molecule type" value="Genomic_DNA"/>
</dbReference>
<keyword evidence="2" id="KW-1185">Reference proteome</keyword>
<dbReference type="Proteomes" id="UP000299102">
    <property type="component" value="Unassembled WGS sequence"/>
</dbReference>
<evidence type="ECO:0000313" key="2">
    <source>
        <dbReference type="Proteomes" id="UP000299102"/>
    </source>
</evidence>
<comment type="caution">
    <text evidence="1">The sequence shown here is derived from an EMBL/GenBank/DDBJ whole genome shotgun (WGS) entry which is preliminary data.</text>
</comment>
<protein>
    <submittedName>
        <fullName evidence="1">Uncharacterized protein</fullName>
    </submittedName>
</protein>
<evidence type="ECO:0000313" key="1">
    <source>
        <dbReference type="EMBL" id="GBP62887.1"/>
    </source>
</evidence>
<dbReference type="AlphaFoldDB" id="A0A4C1XKT1"/>
<name>A0A4C1XKT1_EUMVA</name>
<gene>
    <name evidence="1" type="ORF">EVAR_24992_1</name>
</gene>